<evidence type="ECO:0000313" key="2">
    <source>
        <dbReference type="Proteomes" id="UP000198824"/>
    </source>
</evidence>
<dbReference type="AlphaFoldDB" id="A0A1I6KBF4"/>
<dbReference type="EMBL" id="FOZG01000001">
    <property type="protein sequence ID" value="SFR88358.1"/>
    <property type="molecule type" value="Genomic_DNA"/>
</dbReference>
<protein>
    <submittedName>
        <fullName evidence="1">Uncharacterized protein</fullName>
    </submittedName>
</protein>
<dbReference type="Proteomes" id="UP000198824">
    <property type="component" value="Unassembled WGS sequence"/>
</dbReference>
<name>A0A1I6KBF4_9SPHN</name>
<reference evidence="1 2" key="1">
    <citation type="submission" date="2016-10" db="EMBL/GenBank/DDBJ databases">
        <authorList>
            <person name="de Groot N.N."/>
        </authorList>
    </citation>
    <scope>NUCLEOTIDE SEQUENCE [LARGE SCALE GENOMIC DNA]</scope>
    <source>
        <strain evidence="1 2">S5-249</strain>
    </source>
</reference>
<proteinExistence type="predicted"/>
<organism evidence="1 2">
    <name type="scientific">Sphingomonas jatrophae</name>
    <dbReference type="NCBI Taxonomy" id="1166337"/>
    <lineage>
        <taxon>Bacteria</taxon>
        <taxon>Pseudomonadati</taxon>
        <taxon>Pseudomonadota</taxon>
        <taxon>Alphaproteobacteria</taxon>
        <taxon>Sphingomonadales</taxon>
        <taxon>Sphingomonadaceae</taxon>
        <taxon>Sphingomonas</taxon>
    </lineage>
</organism>
<accession>A0A1I6KBF4</accession>
<gene>
    <name evidence="1" type="ORF">SAMN05192580_1519</name>
</gene>
<keyword evidence="2" id="KW-1185">Reference proteome</keyword>
<sequence length="240" mass="27524">MPKRRPEGPRPYAEAFPGLDVLVVERMAKADRLLCEWVDEDGRVAGHVRIREFSETRFVFDQQFSGPTLLPEKGQRMLEIVRTHRVAEHIRPTILHQGCGKLVQRTHLVLGGWRCRNCHSLWYHSQRASKTTRDMLLNGYLVQRSGSDDRGLQRRSVLSRLSFELQARPLRRRGASPVCCEGGGRRGLARPGGVSSQRCGQLVLCTAHHRGRRQRLTAHDQAFGRLHSADRSWRRTERPL</sequence>
<evidence type="ECO:0000313" key="1">
    <source>
        <dbReference type="EMBL" id="SFR88358.1"/>
    </source>
</evidence>